<dbReference type="RefSeq" id="WP_094571491.1">
    <property type="nucleotide sequence ID" value="NZ_CP022743.1"/>
</dbReference>
<protein>
    <submittedName>
        <fullName evidence="2">Uncharacterized protein</fullName>
    </submittedName>
</protein>
<feature type="transmembrane region" description="Helical" evidence="1">
    <location>
        <begin position="28"/>
        <end position="53"/>
    </location>
</feature>
<keyword evidence="1" id="KW-0472">Membrane</keyword>
<gene>
    <name evidence="2" type="ORF">MuYL_3394</name>
</gene>
<reference evidence="2 3" key="1">
    <citation type="submission" date="2017-08" db="EMBL/GenBank/DDBJ databases">
        <title>Complete genome sequence of Mucilaginibacter sp. strain BJC16-A31.</title>
        <authorList>
            <consortium name="Henan University of Science and Technology"/>
            <person name="You X."/>
        </authorList>
    </citation>
    <scope>NUCLEOTIDE SEQUENCE [LARGE SCALE GENOMIC DNA]</scope>
    <source>
        <strain evidence="2 3">BJC16-A31</strain>
    </source>
</reference>
<proteinExistence type="predicted"/>
<keyword evidence="1" id="KW-0812">Transmembrane</keyword>
<organism evidence="2 3">
    <name type="scientific">Mucilaginibacter xinganensis</name>
    <dbReference type="NCBI Taxonomy" id="1234841"/>
    <lineage>
        <taxon>Bacteria</taxon>
        <taxon>Pseudomonadati</taxon>
        <taxon>Bacteroidota</taxon>
        <taxon>Sphingobacteriia</taxon>
        <taxon>Sphingobacteriales</taxon>
        <taxon>Sphingobacteriaceae</taxon>
        <taxon>Mucilaginibacter</taxon>
    </lineage>
</organism>
<feature type="transmembrane region" description="Helical" evidence="1">
    <location>
        <begin position="117"/>
        <end position="136"/>
    </location>
</feature>
<dbReference type="EMBL" id="CP022743">
    <property type="protein sequence ID" value="ASU35279.1"/>
    <property type="molecule type" value="Genomic_DNA"/>
</dbReference>
<dbReference type="KEGG" id="muc:MuYL_3394"/>
<dbReference type="OrthoDB" id="798301at2"/>
<feature type="transmembrane region" description="Helical" evidence="1">
    <location>
        <begin position="73"/>
        <end position="96"/>
    </location>
</feature>
<keyword evidence="1" id="KW-1133">Transmembrane helix</keyword>
<evidence type="ECO:0000313" key="2">
    <source>
        <dbReference type="EMBL" id="ASU35279.1"/>
    </source>
</evidence>
<evidence type="ECO:0000313" key="3">
    <source>
        <dbReference type="Proteomes" id="UP000215002"/>
    </source>
</evidence>
<keyword evidence="3" id="KW-1185">Reference proteome</keyword>
<accession>A0A223NZG3</accession>
<dbReference type="AlphaFoldDB" id="A0A223NZG3"/>
<sequence>MLKLYYRIWADAIISQKKNKAGNTSWQLYTLVPISALQGINLLTIFYWLRIIVSRQLLLAMPVNIFNAHPLNSFISVLVTFFIPFAILNYLAVFSNERYKQVIETYGSQQGKLYKKYALISIGLLIIPVVIKVMFFE</sequence>
<dbReference type="Proteomes" id="UP000215002">
    <property type="component" value="Chromosome"/>
</dbReference>
<evidence type="ECO:0000256" key="1">
    <source>
        <dbReference type="SAM" id="Phobius"/>
    </source>
</evidence>
<name>A0A223NZG3_9SPHI</name>